<keyword evidence="2" id="KW-0472">Membrane</keyword>
<dbReference type="EMBL" id="CP108125">
    <property type="protein sequence ID" value="WTO80939.1"/>
    <property type="molecule type" value="Genomic_DNA"/>
</dbReference>
<evidence type="ECO:0008006" key="5">
    <source>
        <dbReference type="Google" id="ProtNLM"/>
    </source>
</evidence>
<gene>
    <name evidence="3" type="ORF">OHU27_00255</name>
</gene>
<evidence type="ECO:0000256" key="2">
    <source>
        <dbReference type="SAM" id="Phobius"/>
    </source>
</evidence>
<evidence type="ECO:0000313" key="3">
    <source>
        <dbReference type="EMBL" id="WTO80939.1"/>
    </source>
</evidence>
<dbReference type="Gene3D" id="2.60.40.2880">
    <property type="entry name" value="MmpS1-5, C-terminal soluble domain"/>
    <property type="match status" value="1"/>
</dbReference>
<protein>
    <recommendedName>
        <fullName evidence="5">MmpS family membrane protein</fullName>
    </recommendedName>
</protein>
<keyword evidence="2" id="KW-1133">Transmembrane helix</keyword>
<feature type="transmembrane region" description="Helical" evidence="2">
    <location>
        <begin position="41"/>
        <end position="61"/>
    </location>
</feature>
<name>A0ABZ1IPK3_9ACTN</name>
<keyword evidence="4" id="KW-1185">Reference proteome</keyword>
<feature type="region of interest" description="Disordered" evidence="1">
    <location>
        <begin position="1"/>
        <end position="24"/>
    </location>
</feature>
<accession>A0ABZ1IPK3</accession>
<keyword evidence="2" id="KW-0812">Transmembrane</keyword>
<reference evidence="3 4" key="1">
    <citation type="submission" date="2022-10" db="EMBL/GenBank/DDBJ databases">
        <title>The complete genomes of actinobacterial strains from the NBC collection.</title>
        <authorList>
            <person name="Joergensen T.S."/>
            <person name="Alvarez Arevalo M."/>
            <person name="Sterndorff E.B."/>
            <person name="Faurdal D."/>
            <person name="Vuksanovic O."/>
            <person name="Mourched A.-S."/>
            <person name="Charusanti P."/>
            <person name="Shaw S."/>
            <person name="Blin K."/>
            <person name="Weber T."/>
        </authorList>
    </citation>
    <scope>NUCLEOTIDE SEQUENCE [LARGE SCALE GENOMIC DNA]</scope>
    <source>
        <strain evidence="3 4">NBC_00206</strain>
    </source>
</reference>
<dbReference type="Proteomes" id="UP001622690">
    <property type="component" value="Chromosome"/>
</dbReference>
<organism evidence="3 4">
    <name type="scientific">Streptomyces nigra</name>
    <dbReference type="NCBI Taxonomy" id="1827580"/>
    <lineage>
        <taxon>Bacteria</taxon>
        <taxon>Bacillati</taxon>
        <taxon>Actinomycetota</taxon>
        <taxon>Actinomycetes</taxon>
        <taxon>Kitasatosporales</taxon>
        <taxon>Streptomycetaceae</taxon>
        <taxon>Streptomyces</taxon>
    </lineage>
</organism>
<dbReference type="RefSeq" id="WP_406255886.1">
    <property type="nucleotide sequence ID" value="NZ_CP108125.1"/>
</dbReference>
<dbReference type="InterPro" id="IPR038468">
    <property type="entry name" value="MmpS_C"/>
</dbReference>
<evidence type="ECO:0000256" key="1">
    <source>
        <dbReference type="SAM" id="MobiDB-lite"/>
    </source>
</evidence>
<proteinExistence type="predicted"/>
<evidence type="ECO:0000313" key="4">
    <source>
        <dbReference type="Proteomes" id="UP001622690"/>
    </source>
</evidence>
<sequence length="174" mass="17778">MGAATPESEKPGPEPEESDTPTSEELVAAASSFFRRADRSGLIAAGAALAACGGLVLYGILDPGQSDKKPEHRTPTASVTYEVTGQGAADITFQDRSEAGKATVVKAAALPWRKMVDVPLGRDPIVSITLGEKGGQARCTLAIRGRHVQSATATGTFGRATCTGALPAEPATAS</sequence>